<proteinExistence type="predicted"/>
<dbReference type="RefSeq" id="WP_085094957.1">
    <property type="nucleotide sequence ID" value="NZ_AP022603.1"/>
</dbReference>
<evidence type="ECO:0000313" key="1">
    <source>
        <dbReference type="EMBL" id="ORV04566.1"/>
    </source>
</evidence>
<accession>A0A1X1RFD5</accession>
<comment type="caution">
    <text evidence="1">The sequence shown here is derived from an EMBL/GenBank/DDBJ whole genome shotgun (WGS) entry which is preliminary data.</text>
</comment>
<evidence type="ECO:0000313" key="2">
    <source>
        <dbReference type="Proteomes" id="UP000193484"/>
    </source>
</evidence>
<protein>
    <submittedName>
        <fullName evidence="1">Uncharacterized protein</fullName>
    </submittedName>
</protein>
<organism evidence="1 2">
    <name type="scientific">Mycolicibacterium fallax</name>
    <name type="common">Mycobacterium fallax</name>
    <dbReference type="NCBI Taxonomy" id="1793"/>
    <lineage>
        <taxon>Bacteria</taxon>
        <taxon>Bacillati</taxon>
        <taxon>Actinomycetota</taxon>
        <taxon>Actinomycetes</taxon>
        <taxon>Mycobacteriales</taxon>
        <taxon>Mycobacteriaceae</taxon>
        <taxon>Mycolicibacterium</taxon>
    </lineage>
</organism>
<dbReference type="AlphaFoldDB" id="A0A1X1RFD5"/>
<dbReference type="OrthoDB" id="4299905at2"/>
<dbReference type="STRING" id="1793.AWC04_08180"/>
<dbReference type="EMBL" id="LQOJ01000030">
    <property type="protein sequence ID" value="ORV04566.1"/>
    <property type="molecule type" value="Genomic_DNA"/>
</dbReference>
<name>A0A1X1RFD5_MYCFA</name>
<keyword evidence="2" id="KW-1185">Reference proteome</keyword>
<sequence>MTIQKRIPLAHSAVFPSGAYLKGGIEPVLDFNSPIGPDGVRPQSVEKESGLPMWQATVLDADPDAAKRDTAVTVKFLSKTQPVVPANKTPFPWTPIEFAGLTALPYIDETGSRPRIAWSFRADGIFAPGSAVDKGAA</sequence>
<gene>
    <name evidence="1" type="ORF">AWC04_08180</name>
</gene>
<dbReference type="Proteomes" id="UP000193484">
    <property type="component" value="Unassembled WGS sequence"/>
</dbReference>
<reference evidence="1 2" key="1">
    <citation type="submission" date="2016-01" db="EMBL/GenBank/DDBJ databases">
        <title>The new phylogeny of the genus Mycobacterium.</title>
        <authorList>
            <person name="Tarcisio F."/>
            <person name="Conor M."/>
            <person name="Antonella G."/>
            <person name="Elisabetta G."/>
            <person name="Giulia F.S."/>
            <person name="Sara T."/>
            <person name="Anna F."/>
            <person name="Clotilde B."/>
            <person name="Roberto B."/>
            <person name="Veronica D.S."/>
            <person name="Fabio R."/>
            <person name="Monica P."/>
            <person name="Olivier J."/>
            <person name="Enrico T."/>
            <person name="Nicola S."/>
        </authorList>
    </citation>
    <scope>NUCLEOTIDE SEQUENCE [LARGE SCALE GENOMIC DNA]</scope>
    <source>
        <strain evidence="1 2">DSM 44179</strain>
    </source>
</reference>